<name>A0ABY6LSC5_9ARAC</name>
<dbReference type="Proteomes" id="UP001235939">
    <property type="component" value="Chromosome 22"/>
</dbReference>
<evidence type="ECO:0000259" key="2">
    <source>
        <dbReference type="Pfam" id="PF13843"/>
    </source>
</evidence>
<evidence type="ECO:0000313" key="3">
    <source>
        <dbReference type="EMBL" id="UYV82738.1"/>
    </source>
</evidence>
<dbReference type="PANTHER" id="PTHR46599">
    <property type="entry name" value="PIGGYBAC TRANSPOSABLE ELEMENT-DERIVED PROTEIN 4"/>
    <property type="match status" value="1"/>
</dbReference>
<dbReference type="PANTHER" id="PTHR46599:SF6">
    <property type="entry name" value="DUAL SPECIFICITY PHOSPHATASE 26"/>
    <property type="match status" value="1"/>
</dbReference>
<feature type="domain" description="PiggyBac transposable element-derived protein" evidence="2">
    <location>
        <begin position="312"/>
        <end position="404"/>
    </location>
</feature>
<proteinExistence type="predicted"/>
<dbReference type="Pfam" id="PF13843">
    <property type="entry name" value="DDE_Tnp_1_7"/>
    <property type="match status" value="1"/>
</dbReference>
<protein>
    <recommendedName>
        <fullName evidence="2">PiggyBac transposable element-derived protein domain-containing protein</fullName>
    </recommendedName>
</protein>
<feature type="compositionally biased region" description="Polar residues" evidence="1">
    <location>
        <begin position="25"/>
        <end position="43"/>
    </location>
</feature>
<keyword evidence="4" id="KW-1185">Reference proteome</keyword>
<evidence type="ECO:0000313" key="4">
    <source>
        <dbReference type="Proteomes" id="UP001235939"/>
    </source>
</evidence>
<dbReference type="EMBL" id="CP092884">
    <property type="protein sequence ID" value="UYV82738.1"/>
    <property type="molecule type" value="Genomic_DNA"/>
</dbReference>
<accession>A0ABY6LSC5</accession>
<dbReference type="InterPro" id="IPR029526">
    <property type="entry name" value="PGBD"/>
</dbReference>
<feature type="region of interest" description="Disordered" evidence="1">
    <location>
        <begin position="21"/>
        <end position="45"/>
    </location>
</feature>
<evidence type="ECO:0000256" key="1">
    <source>
        <dbReference type="SAM" id="MobiDB-lite"/>
    </source>
</evidence>
<reference evidence="3 4" key="1">
    <citation type="submission" date="2022-03" db="EMBL/GenBank/DDBJ databases">
        <title>A chromosomal length assembly of Cordylochernes scorpioides.</title>
        <authorList>
            <person name="Zeh D."/>
            <person name="Zeh J."/>
        </authorList>
    </citation>
    <scope>NUCLEOTIDE SEQUENCE [LARGE SCALE GENOMIC DNA]</scope>
    <source>
        <strain evidence="3">IN4F17</strain>
        <tissue evidence="3">Whole Body</tissue>
    </source>
</reference>
<sequence>MNTWPRVISILSRWNYRRQFKKNDGSSTSRESMMPQESDTPKSPNHIAKLESNLLPLHLRRKICFSKFISKKNNSPKEHLARKFIKNWVPNQRLKCRTPLNMAHNSNLLAIPINPIHRTFYPPHRTLNKLTCFPHLSANSHKHKTQPELLKTLALQIIEENSSLFDITIYTDSSQLETGLSGSGIAIYKDKKLHPCWSQARMKKEEGEHTTRSITFKKSRMWLVSCRPLPHTYPVCSQKNIPLRVCPPGPQVFTHKHSDFVAANAAAGNNNGYNRWAPEYYDPGYPGHYYQPRQMYQPQEPLYYPPPREKLRFHFWFFKNKTLVSYVPKIGITVTLLSTKHSTTTIDQETAEQQKPEIITFYNMTKGDVDVVDQKCAMYSVGRRTKRWPLCLFLNFFDVVAINSAVIYKVVNQDGGMA</sequence>
<organism evidence="3 4">
    <name type="scientific">Cordylochernes scorpioides</name>
    <dbReference type="NCBI Taxonomy" id="51811"/>
    <lineage>
        <taxon>Eukaryota</taxon>
        <taxon>Metazoa</taxon>
        <taxon>Ecdysozoa</taxon>
        <taxon>Arthropoda</taxon>
        <taxon>Chelicerata</taxon>
        <taxon>Arachnida</taxon>
        <taxon>Pseudoscorpiones</taxon>
        <taxon>Cheliferoidea</taxon>
        <taxon>Chernetidae</taxon>
        <taxon>Cordylochernes</taxon>
    </lineage>
</organism>
<gene>
    <name evidence="3" type="ORF">LAZ67_22000699</name>
</gene>